<comment type="caution">
    <text evidence="2">The sequence shown here is derived from an EMBL/GenBank/DDBJ whole genome shotgun (WGS) entry which is preliminary data.</text>
</comment>
<protein>
    <submittedName>
        <fullName evidence="2">Uncharacterized protein</fullName>
    </submittedName>
</protein>
<organism evidence="2 3">
    <name type="scientific">Trichinella nativa</name>
    <dbReference type="NCBI Taxonomy" id="6335"/>
    <lineage>
        <taxon>Eukaryota</taxon>
        <taxon>Metazoa</taxon>
        <taxon>Ecdysozoa</taxon>
        <taxon>Nematoda</taxon>
        <taxon>Enoplea</taxon>
        <taxon>Dorylaimia</taxon>
        <taxon>Trichinellida</taxon>
        <taxon>Trichinellidae</taxon>
        <taxon>Trichinella</taxon>
    </lineage>
</organism>
<gene>
    <name evidence="2" type="ORF">T02_4017</name>
</gene>
<reference evidence="2 3" key="1">
    <citation type="submission" date="2015-05" db="EMBL/GenBank/DDBJ databases">
        <title>Evolution of Trichinella species and genotypes.</title>
        <authorList>
            <person name="Korhonen P.K."/>
            <person name="Edoardo P."/>
            <person name="Giuseppe L.R."/>
            <person name="Gasser R.B."/>
        </authorList>
    </citation>
    <scope>NUCLEOTIDE SEQUENCE [LARGE SCALE GENOMIC DNA]</scope>
    <source>
        <strain evidence="2">ISS10</strain>
    </source>
</reference>
<dbReference type="Proteomes" id="UP000054721">
    <property type="component" value="Unassembled WGS sequence"/>
</dbReference>
<keyword evidence="3" id="KW-1185">Reference proteome</keyword>
<sequence>MVGCRELSGRMSPECSRDMHVMWQQRRGWVDGDGLIWRHRRGLTAEEGAKQALVPQSKRSPAVNARQSIRRSPG</sequence>
<dbReference type="OrthoDB" id="7761527at2759"/>
<evidence type="ECO:0000313" key="3">
    <source>
        <dbReference type="Proteomes" id="UP000054721"/>
    </source>
</evidence>
<accession>A0A0V1L669</accession>
<dbReference type="EMBL" id="JYDW01000127">
    <property type="protein sequence ID" value="KRZ54885.1"/>
    <property type="molecule type" value="Genomic_DNA"/>
</dbReference>
<dbReference type="AlphaFoldDB" id="A0A0V1L669"/>
<evidence type="ECO:0000313" key="2">
    <source>
        <dbReference type="EMBL" id="KRZ54885.1"/>
    </source>
</evidence>
<name>A0A0V1L669_9BILA</name>
<feature type="region of interest" description="Disordered" evidence="1">
    <location>
        <begin position="48"/>
        <end position="74"/>
    </location>
</feature>
<dbReference type="STRING" id="6335.A0A0V1L669"/>
<evidence type="ECO:0000256" key="1">
    <source>
        <dbReference type="SAM" id="MobiDB-lite"/>
    </source>
</evidence>
<proteinExistence type="predicted"/>